<gene>
    <name evidence="1" type="ORF">KIN20_007136</name>
</gene>
<proteinExistence type="predicted"/>
<accession>A0AAD5ML36</accession>
<dbReference type="AlphaFoldDB" id="A0AAD5ML36"/>
<reference evidence="1" key="1">
    <citation type="submission" date="2021-06" db="EMBL/GenBank/DDBJ databases">
        <title>Parelaphostrongylus tenuis whole genome reference sequence.</title>
        <authorList>
            <person name="Garwood T.J."/>
            <person name="Larsen P.A."/>
            <person name="Fountain-Jones N.M."/>
            <person name="Garbe J.R."/>
            <person name="Macchietto M.G."/>
            <person name="Kania S.A."/>
            <person name="Gerhold R.W."/>
            <person name="Richards J.E."/>
            <person name="Wolf T.M."/>
        </authorList>
    </citation>
    <scope>NUCLEOTIDE SEQUENCE</scope>
    <source>
        <strain evidence="1">MNPRO001-30</strain>
        <tissue evidence="1">Meninges</tissue>
    </source>
</reference>
<evidence type="ECO:0000313" key="2">
    <source>
        <dbReference type="Proteomes" id="UP001196413"/>
    </source>
</evidence>
<dbReference type="Proteomes" id="UP001196413">
    <property type="component" value="Unassembled WGS sequence"/>
</dbReference>
<evidence type="ECO:0000313" key="1">
    <source>
        <dbReference type="EMBL" id="KAJ1351171.1"/>
    </source>
</evidence>
<protein>
    <submittedName>
        <fullName evidence="1">Uncharacterized protein</fullName>
    </submittedName>
</protein>
<name>A0AAD5ML36_PARTN</name>
<dbReference type="EMBL" id="JAHQIW010001021">
    <property type="protein sequence ID" value="KAJ1351171.1"/>
    <property type="molecule type" value="Genomic_DNA"/>
</dbReference>
<comment type="caution">
    <text evidence="1">The sequence shown here is derived from an EMBL/GenBank/DDBJ whole genome shotgun (WGS) entry which is preliminary data.</text>
</comment>
<organism evidence="1 2">
    <name type="scientific">Parelaphostrongylus tenuis</name>
    <name type="common">Meningeal worm</name>
    <dbReference type="NCBI Taxonomy" id="148309"/>
    <lineage>
        <taxon>Eukaryota</taxon>
        <taxon>Metazoa</taxon>
        <taxon>Ecdysozoa</taxon>
        <taxon>Nematoda</taxon>
        <taxon>Chromadorea</taxon>
        <taxon>Rhabditida</taxon>
        <taxon>Rhabditina</taxon>
        <taxon>Rhabditomorpha</taxon>
        <taxon>Strongyloidea</taxon>
        <taxon>Metastrongylidae</taxon>
        <taxon>Parelaphostrongylus</taxon>
    </lineage>
</organism>
<sequence length="118" mass="13252">MRTLVTNQTRAWTKTYTLHKVLSDDDDGTNSAQRALLNVDIVTGECITNVQPPTVQPLDDPSVRCAAHCCYQVPATSSFLRTAHNRSWELIVKQASIYGTQKNADWEDTTEEEIKILT</sequence>
<keyword evidence="2" id="KW-1185">Reference proteome</keyword>